<keyword evidence="2" id="KW-0131">Cell cycle</keyword>
<dbReference type="Ensembl" id="ENSACCT00020019091.1">
    <property type="protein sequence ID" value="ENSACCP00020018289.1"/>
    <property type="gene ID" value="ENSACCG00020012590.1"/>
</dbReference>
<proteinExistence type="inferred from homology"/>
<dbReference type="InterPro" id="IPR020984">
    <property type="entry name" value="Speedy"/>
</dbReference>
<accession>A0A663F1K2</accession>
<dbReference type="Proteomes" id="UP000472275">
    <property type="component" value="Unassembled WGS sequence"/>
</dbReference>
<dbReference type="PANTHER" id="PTHR31545:SF2">
    <property type="entry name" value="SPEEDY PROTEIN C"/>
    <property type="match status" value="1"/>
</dbReference>
<evidence type="ECO:0000256" key="2">
    <source>
        <dbReference type="ARBA" id="ARBA00023306"/>
    </source>
</evidence>
<dbReference type="GeneTree" id="ENSGT00940000154524"/>
<dbReference type="Pfam" id="PF11357">
    <property type="entry name" value="Spy1"/>
    <property type="match status" value="1"/>
</dbReference>
<evidence type="ECO:0000256" key="1">
    <source>
        <dbReference type="ARBA" id="ARBA00010932"/>
    </source>
</evidence>
<organism evidence="3 4">
    <name type="scientific">Aquila chrysaetos chrysaetos</name>
    <dbReference type="NCBI Taxonomy" id="223781"/>
    <lineage>
        <taxon>Eukaryota</taxon>
        <taxon>Metazoa</taxon>
        <taxon>Chordata</taxon>
        <taxon>Craniata</taxon>
        <taxon>Vertebrata</taxon>
        <taxon>Euteleostomi</taxon>
        <taxon>Archelosauria</taxon>
        <taxon>Archosauria</taxon>
        <taxon>Dinosauria</taxon>
        <taxon>Saurischia</taxon>
        <taxon>Theropoda</taxon>
        <taxon>Coelurosauria</taxon>
        <taxon>Aves</taxon>
        <taxon>Neognathae</taxon>
        <taxon>Neoaves</taxon>
        <taxon>Telluraves</taxon>
        <taxon>Accipitrimorphae</taxon>
        <taxon>Accipitriformes</taxon>
        <taxon>Accipitridae</taxon>
        <taxon>Accipitrinae</taxon>
        <taxon>Aquila</taxon>
    </lineage>
</organism>
<evidence type="ECO:0000313" key="3">
    <source>
        <dbReference type="Ensembl" id="ENSACCP00020018289.1"/>
    </source>
</evidence>
<evidence type="ECO:0000313" key="4">
    <source>
        <dbReference type="Proteomes" id="UP000472275"/>
    </source>
</evidence>
<protein>
    <submittedName>
        <fullName evidence="3">Speedy/RINGO cell cycle regulator family member C</fullName>
    </submittedName>
</protein>
<name>A0A663F1K2_AQUCH</name>
<comment type="similarity">
    <text evidence="1">Belongs to the Speedy/Ringo family.</text>
</comment>
<dbReference type="PANTHER" id="PTHR31545">
    <property type="entry name" value="SEEDY PROTEIN A/C FAMILY MEMBER"/>
    <property type="match status" value="1"/>
</dbReference>
<dbReference type="InParanoid" id="A0A663F1K2"/>
<reference evidence="3" key="1">
    <citation type="submission" date="2025-08" db="UniProtKB">
        <authorList>
            <consortium name="Ensembl"/>
        </authorList>
    </citation>
    <scope>IDENTIFICATION</scope>
</reference>
<dbReference type="InterPro" id="IPR052316">
    <property type="entry name" value="Speedy-Ringo_regulator"/>
</dbReference>
<reference evidence="3" key="2">
    <citation type="submission" date="2025-09" db="UniProtKB">
        <authorList>
            <consortium name="Ensembl"/>
        </authorList>
    </citation>
    <scope>IDENTIFICATION</scope>
</reference>
<dbReference type="AlphaFoldDB" id="A0A663F1K2"/>
<sequence>GLWAIPPPLPQAKDNVVKEFLSMDVCCRISDKYLLAMALTYFKRAGLPTSEYTRLNLFTALYLANDMEEDEEEHKYQIFPWALGRRWRQLFPRFLRRRDRLWARMSYRAAVSRHCCEEVGAPPPQVPGGLSPPLKYQGVFSPQNMGIFKSPPKIPVGGWDFKGVPPQKKPWGRRMVLLSPPKILGGGCILVLCQKAAGAGS</sequence>
<keyword evidence="4" id="KW-1185">Reference proteome</keyword>
<dbReference type="GO" id="GO:0019901">
    <property type="term" value="F:protein kinase binding"/>
    <property type="evidence" value="ECO:0007669"/>
    <property type="project" value="Ensembl"/>
</dbReference>